<organism evidence="1 2">
    <name type="scientific">Cichorium intybus</name>
    <name type="common">Chicory</name>
    <dbReference type="NCBI Taxonomy" id="13427"/>
    <lineage>
        <taxon>Eukaryota</taxon>
        <taxon>Viridiplantae</taxon>
        <taxon>Streptophyta</taxon>
        <taxon>Embryophyta</taxon>
        <taxon>Tracheophyta</taxon>
        <taxon>Spermatophyta</taxon>
        <taxon>Magnoliopsida</taxon>
        <taxon>eudicotyledons</taxon>
        <taxon>Gunneridae</taxon>
        <taxon>Pentapetalae</taxon>
        <taxon>asterids</taxon>
        <taxon>campanulids</taxon>
        <taxon>Asterales</taxon>
        <taxon>Asteraceae</taxon>
        <taxon>Cichorioideae</taxon>
        <taxon>Cichorieae</taxon>
        <taxon>Cichoriinae</taxon>
        <taxon>Cichorium</taxon>
    </lineage>
</organism>
<proteinExistence type="predicted"/>
<keyword evidence="2" id="KW-1185">Reference proteome</keyword>
<accession>A0ACB8YZG7</accession>
<name>A0ACB8YZG7_CICIN</name>
<dbReference type="EMBL" id="CM042017">
    <property type="protein sequence ID" value="KAI3690784.1"/>
    <property type="molecule type" value="Genomic_DNA"/>
</dbReference>
<reference evidence="2" key="1">
    <citation type="journal article" date="2022" name="Mol. Ecol. Resour.">
        <title>The genomes of chicory, endive, great burdock and yacon provide insights into Asteraceae palaeo-polyploidization history and plant inulin production.</title>
        <authorList>
            <person name="Fan W."/>
            <person name="Wang S."/>
            <person name="Wang H."/>
            <person name="Wang A."/>
            <person name="Jiang F."/>
            <person name="Liu H."/>
            <person name="Zhao H."/>
            <person name="Xu D."/>
            <person name="Zhang Y."/>
        </authorList>
    </citation>
    <scope>NUCLEOTIDE SEQUENCE [LARGE SCALE GENOMIC DNA]</scope>
    <source>
        <strain evidence="2">cv. Punajuju</strain>
    </source>
</reference>
<reference evidence="1 2" key="2">
    <citation type="journal article" date="2022" name="Mol. Ecol. Resour.">
        <title>The genomes of chicory, endive, great burdock and yacon provide insights into Asteraceae paleo-polyploidization history and plant inulin production.</title>
        <authorList>
            <person name="Fan W."/>
            <person name="Wang S."/>
            <person name="Wang H."/>
            <person name="Wang A."/>
            <person name="Jiang F."/>
            <person name="Liu H."/>
            <person name="Zhao H."/>
            <person name="Xu D."/>
            <person name="Zhang Y."/>
        </authorList>
    </citation>
    <scope>NUCLEOTIDE SEQUENCE [LARGE SCALE GENOMIC DNA]</scope>
    <source>
        <strain evidence="2">cv. Punajuju</strain>
        <tissue evidence="1">Leaves</tissue>
    </source>
</reference>
<sequence length="204" mass="22691">MNYTRSNYNPSKSTGTYLGSDLRSWLKTPPPLEIHPPPIEPDIANFRCIFWKQTSGPMAFTGSLLKAEEGGFRVTDCSSCRRHHRWRSISNPFETHQLPISGASIVPFEIHQVPNPVKADRDSSGNGKKKLNLERLIRMSLHRLLPVPSSPIFPALPSDYRSATDQLQVLPPTTIPSPIPSDKALPPTIDPLQIHRSATDPSKA</sequence>
<evidence type="ECO:0000313" key="2">
    <source>
        <dbReference type="Proteomes" id="UP001055811"/>
    </source>
</evidence>
<comment type="caution">
    <text evidence="1">The sequence shown here is derived from an EMBL/GenBank/DDBJ whole genome shotgun (WGS) entry which is preliminary data.</text>
</comment>
<evidence type="ECO:0000313" key="1">
    <source>
        <dbReference type="EMBL" id="KAI3690784.1"/>
    </source>
</evidence>
<dbReference type="Proteomes" id="UP001055811">
    <property type="component" value="Linkage Group LG09"/>
</dbReference>
<protein>
    <submittedName>
        <fullName evidence="1">Uncharacterized protein</fullName>
    </submittedName>
</protein>
<gene>
    <name evidence="1" type="ORF">L2E82_48991</name>
</gene>